<dbReference type="Pfam" id="PF13412">
    <property type="entry name" value="HTH_24"/>
    <property type="match status" value="1"/>
</dbReference>
<evidence type="ECO:0008006" key="3">
    <source>
        <dbReference type="Google" id="ProtNLM"/>
    </source>
</evidence>
<accession>A0ABQ1JZB3</accession>
<organism evidence="1 2">
    <name type="scientific">Marinobacterium zhoushanense</name>
    <dbReference type="NCBI Taxonomy" id="1679163"/>
    <lineage>
        <taxon>Bacteria</taxon>
        <taxon>Pseudomonadati</taxon>
        <taxon>Pseudomonadota</taxon>
        <taxon>Gammaproteobacteria</taxon>
        <taxon>Oceanospirillales</taxon>
        <taxon>Oceanospirillaceae</taxon>
        <taxon>Marinobacterium</taxon>
    </lineage>
</organism>
<reference evidence="2" key="1">
    <citation type="journal article" date="2019" name="Int. J. Syst. Evol. Microbiol.">
        <title>The Global Catalogue of Microorganisms (GCM) 10K type strain sequencing project: providing services to taxonomists for standard genome sequencing and annotation.</title>
        <authorList>
            <consortium name="The Broad Institute Genomics Platform"/>
            <consortium name="The Broad Institute Genome Sequencing Center for Infectious Disease"/>
            <person name="Wu L."/>
            <person name="Ma J."/>
        </authorList>
    </citation>
    <scope>NUCLEOTIDE SEQUENCE [LARGE SCALE GENOMIC DNA]</scope>
    <source>
        <strain evidence="2">CGMCC 1.15341</strain>
    </source>
</reference>
<dbReference type="RefSeq" id="WP_188745509.1">
    <property type="nucleotide sequence ID" value="NZ_BMIJ01000001.1"/>
</dbReference>
<protein>
    <recommendedName>
        <fullName evidence="3">HTH domain-containing protein</fullName>
    </recommendedName>
</protein>
<dbReference type="EMBL" id="BMIJ01000001">
    <property type="protein sequence ID" value="GGB82141.1"/>
    <property type="molecule type" value="Genomic_DNA"/>
</dbReference>
<keyword evidence="2" id="KW-1185">Reference proteome</keyword>
<evidence type="ECO:0000313" key="2">
    <source>
        <dbReference type="Proteomes" id="UP000629025"/>
    </source>
</evidence>
<dbReference type="InterPro" id="IPR036388">
    <property type="entry name" value="WH-like_DNA-bd_sf"/>
</dbReference>
<dbReference type="InterPro" id="IPR036390">
    <property type="entry name" value="WH_DNA-bd_sf"/>
</dbReference>
<dbReference type="SUPFAM" id="SSF46785">
    <property type="entry name" value="Winged helix' DNA-binding domain"/>
    <property type="match status" value="1"/>
</dbReference>
<name>A0ABQ1JZB3_9GAMM</name>
<dbReference type="Gene3D" id="1.10.10.10">
    <property type="entry name" value="Winged helix-like DNA-binding domain superfamily/Winged helix DNA-binding domain"/>
    <property type="match status" value="1"/>
</dbReference>
<dbReference type="Proteomes" id="UP000629025">
    <property type="component" value="Unassembled WGS sequence"/>
</dbReference>
<evidence type="ECO:0000313" key="1">
    <source>
        <dbReference type="EMBL" id="GGB82141.1"/>
    </source>
</evidence>
<gene>
    <name evidence="1" type="ORF">GCM10011352_04940</name>
</gene>
<comment type="caution">
    <text evidence="1">The sequence shown here is derived from an EMBL/GenBank/DDBJ whole genome shotgun (WGS) entry which is preliminary data.</text>
</comment>
<proteinExistence type="predicted"/>
<sequence length="319" mass="36233">MANADLEKIIDLEVLKGISRIERMLGQWADKPVDAFELLSTAVIESLSTTVAQELMAGREELLRRQGVLTVTDQRIPDPVIANRLAGEIAAAYQRGKDHRDIEQWLDGYRAVVSDALGIGVDYGRQRSSKMASKVDQGPDLDHREPGLWLLDLVCWLCIWAKERGDRFYAYQNLFAALFVFRRLLADYEPRFTAVEFESSVLSNRFDFVQMLYHPAKPQEPVIFVLTCLWEGMQRASNEIAGPDTQPVTIEASSPRFDQFDEQVLALIEADAFISQVKMGKQLKRSPKTVERSLSRLKMRGRIAREGTRQGGRWVVLES</sequence>